<gene>
    <name evidence="1" type="ORF">CMV_003548</name>
</gene>
<evidence type="ECO:0000313" key="1">
    <source>
        <dbReference type="EMBL" id="KAF3973004.1"/>
    </source>
</evidence>
<name>A0A8J4W2X2_9ROSI</name>
<dbReference type="EMBL" id="JRKL02000286">
    <property type="protein sequence ID" value="KAF3973004.1"/>
    <property type="molecule type" value="Genomic_DNA"/>
</dbReference>
<proteinExistence type="predicted"/>
<comment type="caution">
    <text evidence="1">The sequence shown here is derived from an EMBL/GenBank/DDBJ whole genome shotgun (WGS) entry which is preliminary data.</text>
</comment>
<dbReference type="Proteomes" id="UP000737018">
    <property type="component" value="Unassembled WGS sequence"/>
</dbReference>
<organism evidence="1 2">
    <name type="scientific">Castanea mollissima</name>
    <name type="common">Chinese chestnut</name>
    <dbReference type="NCBI Taxonomy" id="60419"/>
    <lineage>
        <taxon>Eukaryota</taxon>
        <taxon>Viridiplantae</taxon>
        <taxon>Streptophyta</taxon>
        <taxon>Embryophyta</taxon>
        <taxon>Tracheophyta</taxon>
        <taxon>Spermatophyta</taxon>
        <taxon>Magnoliopsida</taxon>
        <taxon>eudicotyledons</taxon>
        <taxon>Gunneridae</taxon>
        <taxon>Pentapetalae</taxon>
        <taxon>rosids</taxon>
        <taxon>fabids</taxon>
        <taxon>Fagales</taxon>
        <taxon>Fagaceae</taxon>
        <taxon>Castanea</taxon>
    </lineage>
</organism>
<keyword evidence="2" id="KW-1185">Reference proteome</keyword>
<evidence type="ECO:0000313" key="2">
    <source>
        <dbReference type="Proteomes" id="UP000737018"/>
    </source>
</evidence>
<reference evidence="1" key="1">
    <citation type="submission" date="2020-03" db="EMBL/GenBank/DDBJ databases">
        <title>Castanea mollissima Vanexum genome sequencing.</title>
        <authorList>
            <person name="Staton M."/>
        </authorList>
    </citation>
    <scope>NUCLEOTIDE SEQUENCE</scope>
    <source>
        <tissue evidence="1">Leaf</tissue>
    </source>
</reference>
<protein>
    <submittedName>
        <fullName evidence="1">Uncharacterized protein</fullName>
    </submittedName>
</protein>
<sequence>MWCPHPLVTSEGTLQVIKIRGIPTTSSFGLSYAKREARERGVKPSGSTQGCERVQHYAHFVDLRFQAIRIAEVQSFAKALSSRSFESKFYSSSGTLPKTI</sequence>
<accession>A0A8J4W2X2</accession>
<dbReference type="AlphaFoldDB" id="A0A8J4W2X2"/>